<dbReference type="InterPro" id="IPR029151">
    <property type="entry name" value="Sensor-like_sf"/>
</dbReference>
<protein>
    <recommendedName>
        <fullName evidence="3">histidine kinase</fullName>
        <ecNumber evidence="3">2.7.13.3</ecNumber>
    </recommendedName>
</protein>
<dbReference type="Pfam" id="PF14689">
    <property type="entry name" value="SPOB_a"/>
    <property type="match status" value="1"/>
</dbReference>
<evidence type="ECO:0000256" key="6">
    <source>
        <dbReference type="ARBA" id="ARBA00022679"/>
    </source>
</evidence>
<evidence type="ECO:0000256" key="8">
    <source>
        <dbReference type="ARBA" id="ARBA00022741"/>
    </source>
</evidence>
<dbReference type="InterPro" id="IPR003594">
    <property type="entry name" value="HATPase_dom"/>
</dbReference>
<dbReference type="GO" id="GO:0000155">
    <property type="term" value="F:phosphorelay sensor kinase activity"/>
    <property type="evidence" value="ECO:0007669"/>
    <property type="project" value="InterPro"/>
</dbReference>
<evidence type="ECO:0000256" key="4">
    <source>
        <dbReference type="ARBA" id="ARBA00022475"/>
    </source>
</evidence>
<dbReference type="AlphaFoldDB" id="A0A366XTF3"/>
<dbReference type="Gene3D" id="3.30.565.10">
    <property type="entry name" value="Histidine kinase-like ATPase, C-terminal domain"/>
    <property type="match status" value="1"/>
</dbReference>
<dbReference type="SUPFAM" id="SSF55890">
    <property type="entry name" value="Sporulation response regulatory protein Spo0B"/>
    <property type="match status" value="1"/>
</dbReference>
<dbReference type="InterPro" id="IPR036890">
    <property type="entry name" value="HATPase_C_sf"/>
</dbReference>
<comment type="catalytic activity">
    <reaction evidence="1">
        <text>ATP + protein L-histidine = ADP + protein N-phospho-L-histidine.</text>
        <dbReference type="EC" id="2.7.13.3"/>
    </reaction>
</comment>
<dbReference type="InterPro" id="IPR033463">
    <property type="entry name" value="sCache_3"/>
</dbReference>
<evidence type="ECO:0000313" key="17">
    <source>
        <dbReference type="Proteomes" id="UP000253314"/>
    </source>
</evidence>
<dbReference type="RefSeq" id="WP_113807631.1">
    <property type="nucleotide sequence ID" value="NZ_QOCW01000026.1"/>
</dbReference>
<comment type="caution">
    <text evidence="16">The sequence shown here is derived from an EMBL/GenBank/DDBJ whole genome shotgun (WGS) entry which is preliminary data.</text>
</comment>
<evidence type="ECO:0000256" key="7">
    <source>
        <dbReference type="ARBA" id="ARBA00022692"/>
    </source>
</evidence>
<keyword evidence="4" id="KW-1003">Cell membrane</keyword>
<evidence type="ECO:0000313" key="16">
    <source>
        <dbReference type="EMBL" id="RBW68029.1"/>
    </source>
</evidence>
<proteinExistence type="predicted"/>
<dbReference type="PANTHER" id="PTHR43547:SF3">
    <property type="entry name" value="SENSOR PROTEIN CITS"/>
    <property type="match status" value="1"/>
</dbReference>
<reference evidence="16 17" key="1">
    <citation type="submission" date="2018-07" db="EMBL/GenBank/DDBJ databases">
        <title>Lottiidibacillus patelloidae gen. nov., sp. nov., isolated from the intestinal tract of a marine limpet and the reclassification of B. taeanensis BH030017T, B. algicola KMM 3737T and B. hwajinpoensis SW-72T as genus Lottiidibacillus.</title>
        <authorList>
            <person name="Liu R."/>
            <person name="Huang Z."/>
        </authorList>
    </citation>
    <scope>NUCLEOTIDE SEQUENCE [LARGE SCALE GENOMIC DNA]</scope>
    <source>
        <strain evidence="16 17">BH030017</strain>
    </source>
</reference>
<dbReference type="InterPro" id="IPR005467">
    <property type="entry name" value="His_kinase_dom"/>
</dbReference>
<dbReference type="SMART" id="SM00091">
    <property type="entry name" value="PAS"/>
    <property type="match status" value="1"/>
</dbReference>
<dbReference type="Pfam" id="PF17203">
    <property type="entry name" value="sCache_3_2"/>
    <property type="match status" value="1"/>
</dbReference>
<keyword evidence="11 14" id="KW-1133">Transmembrane helix</keyword>
<dbReference type="GO" id="GO:0005886">
    <property type="term" value="C:plasma membrane"/>
    <property type="evidence" value="ECO:0007669"/>
    <property type="project" value="UniProtKB-SubCell"/>
</dbReference>
<dbReference type="InterPro" id="IPR016120">
    <property type="entry name" value="Sig_transdc_His_kin_SpoOB"/>
</dbReference>
<feature type="domain" description="Histidine kinase" evidence="15">
    <location>
        <begin position="334"/>
        <end position="529"/>
    </location>
</feature>
<dbReference type="Gene3D" id="1.10.287.130">
    <property type="match status" value="1"/>
</dbReference>
<dbReference type="InterPro" id="IPR004358">
    <property type="entry name" value="Sig_transdc_His_kin-like_C"/>
</dbReference>
<dbReference type="InterPro" id="IPR039506">
    <property type="entry name" value="SPOB_a"/>
</dbReference>
<evidence type="ECO:0000256" key="2">
    <source>
        <dbReference type="ARBA" id="ARBA00004651"/>
    </source>
</evidence>
<dbReference type="Proteomes" id="UP000253314">
    <property type="component" value="Unassembled WGS sequence"/>
</dbReference>
<dbReference type="PROSITE" id="PS50109">
    <property type="entry name" value="HIS_KIN"/>
    <property type="match status" value="1"/>
</dbReference>
<evidence type="ECO:0000256" key="13">
    <source>
        <dbReference type="ARBA" id="ARBA00023136"/>
    </source>
</evidence>
<evidence type="ECO:0000256" key="12">
    <source>
        <dbReference type="ARBA" id="ARBA00023012"/>
    </source>
</evidence>
<comment type="subcellular location">
    <subcellularLocation>
        <location evidence="2">Cell membrane</location>
        <topology evidence="2">Multi-pass membrane protein</topology>
    </subcellularLocation>
</comment>
<dbReference type="InterPro" id="IPR035965">
    <property type="entry name" value="PAS-like_dom_sf"/>
</dbReference>
<dbReference type="InterPro" id="IPR013767">
    <property type="entry name" value="PAS_fold"/>
</dbReference>
<dbReference type="EC" id="2.7.13.3" evidence="3"/>
<dbReference type="Pfam" id="PF00989">
    <property type="entry name" value="PAS"/>
    <property type="match status" value="1"/>
</dbReference>
<keyword evidence="13 14" id="KW-0472">Membrane</keyword>
<evidence type="ECO:0000256" key="10">
    <source>
        <dbReference type="ARBA" id="ARBA00022840"/>
    </source>
</evidence>
<dbReference type="OrthoDB" id="9792686at2"/>
<dbReference type="SMART" id="SM00387">
    <property type="entry name" value="HATPase_c"/>
    <property type="match status" value="1"/>
</dbReference>
<keyword evidence="5" id="KW-0597">Phosphoprotein</keyword>
<evidence type="ECO:0000256" key="11">
    <source>
        <dbReference type="ARBA" id="ARBA00022989"/>
    </source>
</evidence>
<dbReference type="FunFam" id="3.30.450.20:FF:000018">
    <property type="entry name" value="Sensor histidine kinase DcuS"/>
    <property type="match status" value="1"/>
</dbReference>
<keyword evidence="6" id="KW-0808">Transferase</keyword>
<dbReference type="FunFam" id="1.10.287.130:FF:000011">
    <property type="entry name" value="Sensor histidine kinase DcuS"/>
    <property type="match status" value="1"/>
</dbReference>
<dbReference type="PRINTS" id="PR00344">
    <property type="entry name" value="BCTRLSENSOR"/>
</dbReference>
<evidence type="ECO:0000256" key="5">
    <source>
        <dbReference type="ARBA" id="ARBA00022553"/>
    </source>
</evidence>
<sequence>MKKLNLQTKMILLITSLLVLMLVFLGLLFNKMLSSSLEDQIGKRALNVAQSIARMPAVQDAFKADDPSAIIQPIVEGIRKETNAQFIVVGNREGIRYSHPLKERIGQKMVGGDSQLALEKGESYVSKAVGSLGPSIRGKVPVINESGEVIGIVSVGFLLENVQEIIYDYQWKIYLFIFTVLLIGVIAAVKIANGFKKAIFGLEPKEIASLLLERNAILESIREGIIAINEKGYITMINTEACRIIDIPSHEKVVGRKIVDVFPATKMVNVLQTGESDFDKELLIGKKEVIVNRTPIVNNGKINGVVASFRRKDEIDQLSKELSQVQSYAESLRAQTHEYSNKLYTISGLVQLGSYGEAIELINKETSDYQEIVQFLMVKVPDTVVAALFLGKYNRAHELKIEMEIDPESSMKNIPEQISREKLVTILGNLLDNAFESVLETAQKEKVVQVFMTDLGQDLIFEIEDSGSGVSDEDFSLIFQRGYSTKQKEGRGVGLFLVDHAVRLLGGYITVSTSSLGGALFTVVIPKERKEEDVSY</sequence>
<dbReference type="GO" id="GO:0006355">
    <property type="term" value="P:regulation of DNA-templated transcription"/>
    <property type="evidence" value="ECO:0007669"/>
    <property type="project" value="InterPro"/>
</dbReference>
<organism evidence="16 17">
    <name type="scientific">Bacillus taeanensis</name>
    <dbReference type="NCBI Taxonomy" id="273032"/>
    <lineage>
        <taxon>Bacteria</taxon>
        <taxon>Bacillati</taxon>
        <taxon>Bacillota</taxon>
        <taxon>Bacilli</taxon>
        <taxon>Bacillales</taxon>
        <taxon>Bacillaceae</taxon>
        <taxon>Bacillus</taxon>
    </lineage>
</organism>
<keyword evidence="12" id="KW-0902">Two-component regulatory system</keyword>
<evidence type="ECO:0000256" key="14">
    <source>
        <dbReference type="SAM" id="Phobius"/>
    </source>
</evidence>
<keyword evidence="17" id="KW-1185">Reference proteome</keyword>
<dbReference type="CDD" id="cd16915">
    <property type="entry name" value="HATPase_DpiB-CitA-like"/>
    <property type="match status" value="1"/>
</dbReference>
<dbReference type="SUPFAM" id="SSF55874">
    <property type="entry name" value="ATPase domain of HSP90 chaperone/DNA topoisomerase II/histidine kinase"/>
    <property type="match status" value="1"/>
</dbReference>
<evidence type="ECO:0000259" key="15">
    <source>
        <dbReference type="PROSITE" id="PS50109"/>
    </source>
</evidence>
<gene>
    <name evidence="16" type="ORF">DS031_19010</name>
</gene>
<evidence type="ECO:0000256" key="1">
    <source>
        <dbReference type="ARBA" id="ARBA00000085"/>
    </source>
</evidence>
<dbReference type="InterPro" id="IPR000014">
    <property type="entry name" value="PAS"/>
</dbReference>
<evidence type="ECO:0000256" key="3">
    <source>
        <dbReference type="ARBA" id="ARBA00012438"/>
    </source>
</evidence>
<dbReference type="CDD" id="cd18773">
    <property type="entry name" value="PDC1_HK_sensor"/>
    <property type="match status" value="1"/>
</dbReference>
<dbReference type="EMBL" id="QOCW01000026">
    <property type="protein sequence ID" value="RBW68029.1"/>
    <property type="molecule type" value="Genomic_DNA"/>
</dbReference>
<keyword evidence="10" id="KW-0067">ATP-binding</keyword>
<keyword evidence="8" id="KW-0547">Nucleotide-binding</keyword>
<dbReference type="SUPFAM" id="SSF55785">
    <property type="entry name" value="PYP-like sensor domain (PAS domain)"/>
    <property type="match status" value="1"/>
</dbReference>
<dbReference type="Pfam" id="PF02518">
    <property type="entry name" value="HATPase_c"/>
    <property type="match status" value="1"/>
</dbReference>
<dbReference type="PANTHER" id="PTHR43547">
    <property type="entry name" value="TWO-COMPONENT HISTIDINE KINASE"/>
    <property type="match status" value="1"/>
</dbReference>
<dbReference type="SUPFAM" id="SSF103190">
    <property type="entry name" value="Sensory domain-like"/>
    <property type="match status" value="1"/>
</dbReference>
<accession>A0A366XTF3</accession>
<dbReference type="CDD" id="cd00130">
    <property type="entry name" value="PAS"/>
    <property type="match status" value="1"/>
</dbReference>
<evidence type="ECO:0000256" key="9">
    <source>
        <dbReference type="ARBA" id="ARBA00022777"/>
    </source>
</evidence>
<feature type="transmembrane region" description="Helical" evidence="14">
    <location>
        <begin position="173"/>
        <end position="192"/>
    </location>
</feature>
<dbReference type="Gene3D" id="3.30.450.20">
    <property type="entry name" value="PAS domain"/>
    <property type="match status" value="2"/>
</dbReference>
<keyword evidence="7 14" id="KW-0812">Transmembrane</keyword>
<dbReference type="GO" id="GO:0005524">
    <property type="term" value="F:ATP binding"/>
    <property type="evidence" value="ECO:0007669"/>
    <property type="project" value="UniProtKB-KW"/>
</dbReference>
<name>A0A366XTF3_9BACI</name>
<keyword evidence="9 16" id="KW-0418">Kinase</keyword>